<proteinExistence type="inferred from homology"/>
<name>A0A1I0AXC8_9FIRM</name>
<dbReference type="PRINTS" id="PR00081">
    <property type="entry name" value="GDHRDH"/>
</dbReference>
<protein>
    <submittedName>
        <fullName evidence="3">NADP-dependent 3-hydroxy acid dehydrogenase YdfG</fullName>
    </submittedName>
</protein>
<organism evidence="3 4">
    <name type="scientific">Natronincola peptidivorans</name>
    <dbReference type="NCBI Taxonomy" id="426128"/>
    <lineage>
        <taxon>Bacteria</taxon>
        <taxon>Bacillati</taxon>
        <taxon>Bacillota</taxon>
        <taxon>Clostridia</taxon>
        <taxon>Peptostreptococcales</taxon>
        <taxon>Natronincolaceae</taxon>
        <taxon>Natronincola</taxon>
    </lineage>
</organism>
<dbReference type="PANTHER" id="PTHR43391:SF26">
    <property type="entry name" value="BLL7251 PROTEIN"/>
    <property type="match status" value="1"/>
</dbReference>
<dbReference type="GO" id="GO:0016491">
    <property type="term" value="F:oxidoreductase activity"/>
    <property type="evidence" value="ECO:0007669"/>
    <property type="project" value="UniProtKB-KW"/>
</dbReference>
<accession>A0A1I0AXC8</accession>
<dbReference type="FunFam" id="3.40.50.720:FF:000084">
    <property type="entry name" value="Short-chain dehydrogenase reductase"/>
    <property type="match status" value="1"/>
</dbReference>
<dbReference type="InterPro" id="IPR036291">
    <property type="entry name" value="NAD(P)-bd_dom_sf"/>
</dbReference>
<evidence type="ECO:0000256" key="2">
    <source>
        <dbReference type="ARBA" id="ARBA00023002"/>
    </source>
</evidence>
<dbReference type="GO" id="GO:0008206">
    <property type="term" value="P:bile acid metabolic process"/>
    <property type="evidence" value="ECO:0007669"/>
    <property type="project" value="UniProtKB-ARBA"/>
</dbReference>
<evidence type="ECO:0000313" key="3">
    <source>
        <dbReference type="EMBL" id="SES99140.1"/>
    </source>
</evidence>
<keyword evidence="4" id="KW-1185">Reference proteome</keyword>
<sequence length="292" mass="32037">MENFHNKVAVITGAASGIGKSIAERCAKEGMRIVLADIEEETLYRTERDLKAIGAETLAVVTDVGKEKDVNLLAEKTLQAFGEVHLLFNNAGVGGGTMLWESTLADWQWVMNVNLWGVIYATRSFVPIMLKQNNECHIVNTASRAGLETGPFNGIYRVTKHAVVSFSETLYHELKTVNTKIGVSVLCPGFVNTQICDAHRNRPENLANPLETQKATPEGKMVDLMIREAVADGISPEEVAEITFRAIEKNQFYILTDTEAKGGVKHRMAAIINGENPAAIIPEALKVKMTVQ</sequence>
<dbReference type="Proteomes" id="UP000199568">
    <property type="component" value="Unassembled WGS sequence"/>
</dbReference>
<gene>
    <name evidence="3" type="ORF">SAMN05660297_01118</name>
</gene>
<dbReference type="NCBIfam" id="NF004843">
    <property type="entry name" value="PRK06194.1"/>
    <property type="match status" value="1"/>
</dbReference>
<dbReference type="AlphaFoldDB" id="A0A1I0AXC8"/>
<dbReference type="SUPFAM" id="SSF51735">
    <property type="entry name" value="NAD(P)-binding Rossmann-fold domains"/>
    <property type="match status" value="1"/>
</dbReference>
<dbReference type="CDD" id="cd05233">
    <property type="entry name" value="SDR_c"/>
    <property type="match status" value="1"/>
</dbReference>
<dbReference type="STRING" id="426128.SAMN05660297_01118"/>
<keyword evidence="2" id="KW-0560">Oxidoreductase</keyword>
<dbReference type="OrthoDB" id="9808814at2"/>
<dbReference type="Pfam" id="PF00106">
    <property type="entry name" value="adh_short"/>
    <property type="match status" value="1"/>
</dbReference>
<evidence type="ECO:0000256" key="1">
    <source>
        <dbReference type="ARBA" id="ARBA00006484"/>
    </source>
</evidence>
<dbReference type="Gene3D" id="3.40.50.720">
    <property type="entry name" value="NAD(P)-binding Rossmann-like Domain"/>
    <property type="match status" value="1"/>
</dbReference>
<reference evidence="3 4" key="1">
    <citation type="submission" date="2016-10" db="EMBL/GenBank/DDBJ databases">
        <authorList>
            <person name="de Groot N.N."/>
        </authorList>
    </citation>
    <scope>NUCLEOTIDE SEQUENCE [LARGE SCALE GENOMIC DNA]</scope>
    <source>
        <strain evidence="3 4">DSM 18979</strain>
    </source>
</reference>
<dbReference type="InterPro" id="IPR002347">
    <property type="entry name" value="SDR_fam"/>
</dbReference>
<evidence type="ECO:0000313" key="4">
    <source>
        <dbReference type="Proteomes" id="UP000199568"/>
    </source>
</evidence>
<dbReference type="RefSeq" id="WP_090440538.1">
    <property type="nucleotide sequence ID" value="NZ_FOHU01000003.1"/>
</dbReference>
<dbReference type="PANTHER" id="PTHR43391">
    <property type="entry name" value="RETINOL DEHYDROGENASE-RELATED"/>
    <property type="match status" value="1"/>
</dbReference>
<comment type="similarity">
    <text evidence="1">Belongs to the short-chain dehydrogenases/reductases (SDR) family.</text>
</comment>
<dbReference type="EMBL" id="FOHU01000003">
    <property type="protein sequence ID" value="SES99140.1"/>
    <property type="molecule type" value="Genomic_DNA"/>
</dbReference>